<keyword evidence="1" id="KW-0863">Zinc-finger</keyword>
<dbReference type="Gene3D" id="3.30.160.60">
    <property type="entry name" value="Classic Zinc Finger"/>
    <property type="match status" value="1"/>
</dbReference>
<dbReference type="Proteomes" id="UP000247702">
    <property type="component" value="Unassembled WGS sequence"/>
</dbReference>
<protein>
    <recommendedName>
        <fullName evidence="2">C2H2-type domain-containing protein</fullName>
    </recommendedName>
</protein>
<proteinExistence type="predicted"/>
<dbReference type="SUPFAM" id="SSF57667">
    <property type="entry name" value="beta-beta-alpha zinc fingers"/>
    <property type="match status" value="1"/>
</dbReference>
<dbReference type="InterPro" id="IPR013087">
    <property type="entry name" value="Znf_C2H2_type"/>
</dbReference>
<name>A0A2Z6RXS5_9GLOM</name>
<keyword evidence="4" id="KW-1185">Reference proteome</keyword>
<dbReference type="PROSITE" id="PS00028">
    <property type="entry name" value="ZINC_FINGER_C2H2_1"/>
    <property type="match status" value="1"/>
</dbReference>
<comment type="caution">
    <text evidence="3">The sequence shown here is derived from an EMBL/GenBank/DDBJ whole genome shotgun (WGS) entry which is preliminary data.</text>
</comment>
<dbReference type="GO" id="GO:0008270">
    <property type="term" value="F:zinc ion binding"/>
    <property type="evidence" value="ECO:0007669"/>
    <property type="project" value="UniProtKB-KW"/>
</dbReference>
<evidence type="ECO:0000313" key="4">
    <source>
        <dbReference type="Proteomes" id="UP000247702"/>
    </source>
</evidence>
<accession>A0A2Z6RXS5</accession>
<reference evidence="3 4" key="1">
    <citation type="submission" date="2017-11" db="EMBL/GenBank/DDBJ databases">
        <title>The genome of Rhizophagus clarus HR1 reveals common genetic basis of auxotrophy among arbuscular mycorrhizal fungi.</title>
        <authorList>
            <person name="Kobayashi Y."/>
        </authorList>
    </citation>
    <scope>NUCLEOTIDE SEQUENCE [LARGE SCALE GENOMIC DNA]</scope>
    <source>
        <strain evidence="3 4">HR1</strain>
    </source>
</reference>
<dbReference type="SMART" id="SM00355">
    <property type="entry name" value="ZnF_C2H2"/>
    <property type="match status" value="2"/>
</dbReference>
<dbReference type="InterPro" id="IPR036236">
    <property type="entry name" value="Znf_C2H2_sf"/>
</dbReference>
<evidence type="ECO:0000313" key="3">
    <source>
        <dbReference type="EMBL" id="GBC07908.1"/>
    </source>
</evidence>
<keyword evidence="1" id="KW-0479">Metal-binding</keyword>
<dbReference type="InterPro" id="IPR057038">
    <property type="entry name" value="FBX41/ZN365_Znf-C2H2"/>
</dbReference>
<evidence type="ECO:0000259" key="2">
    <source>
        <dbReference type="PROSITE" id="PS50157"/>
    </source>
</evidence>
<feature type="domain" description="C2H2-type" evidence="2">
    <location>
        <begin position="50"/>
        <end position="79"/>
    </location>
</feature>
<gene>
    <name evidence="3" type="ORF">RclHR1_07780006</name>
</gene>
<organism evidence="3 4">
    <name type="scientific">Rhizophagus clarus</name>
    <dbReference type="NCBI Taxonomy" id="94130"/>
    <lineage>
        <taxon>Eukaryota</taxon>
        <taxon>Fungi</taxon>
        <taxon>Fungi incertae sedis</taxon>
        <taxon>Mucoromycota</taxon>
        <taxon>Glomeromycotina</taxon>
        <taxon>Glomeromycetes</taxon>
        <taxon>Glomerales</taxon>
        <taxon>Glomeraceae</taxon>
        <taxon>Rhizophagus</taxon>
    </lineage>
</organism>
<sequence>MSKSTPFVCRWAGAHSKPLYFDTQVNLETHVYNDHVSSYDRYFVQGKLIYSCPWGDCKEQLSNNTKFEEHLWNHTTQKPFKCPICDNSCRYRTSDELYHHLIFRHNDRVMDYTGTNDMTNHEDGDASEDEDYNNYLKKRDDKSDYGKSEDDIIWEGLCSAIDSEIVDEVVTRLKAFKERGSLESFPQD</sequence>
<keyword evidence="1" id="KW-0862">Zinc</keyword>
<dbReference type="STRING" id="94130.A0A2Z6RXS5"/>
<evidence type="ECO:0000256" key="1">
    <source>
        <dbReference type="PROSITE-ProRule" id="PRU00042"/>
    </source>
</evidence>
<dbReference type="EMBL" id="BEXD01004179">
    <property type="protein sequence ID" value="GBC07908.1"/>
    <property type="molecule type" value="Genomic_DNA"/>
</dbReference>
<dbReference type="Pfam" id="PF23165">
    <property type="entry name" value="zf-C2H2_FBX41"/>
    <property type="match status" value="1"/>
</dbReference>
<dbReference type="PROSITE" id="PS50157">
    <property type="entry name" value="ZINC_FINGER_C2H2_2"/>
    <property type="match status" value="1"/>
</dbReference>
<dbReference type="AlphaFoldDB" id="A0A2Z6RXS5"/>